<organism evidence="1 2">
    <name type="scientific">Clostridium bovifaecis</name>
    <dbReference type="NCBI Taxonomy" id="2184719"/>
    <lineage>
        <taxon>Bacteria</taxon>
        <taxon>Bacillati</taxon>
        <taxon>Bacillota</taxon>
        <taxon>Clostridia</taxon>
        <taxon>Eubacteriales</taxon>
        <taxon>Clostridiaceae</taxon>
        <taxon>Clostridium</taxon>
    </lineage>
</organism>
<reference evidence="1 2" key="1">
    <citation type="submission" date="2019-12" db="EMBL/GenBank/DDBJ databases">
        <title>Genome sequenceing of Clostridium bovifaecis.</title>
        <authorList>
            <person name="Yao Y."/>
        </authorList>
    </citation>
    <scope>NUCLEOTIDE SEQUENCE [LARGE SCALE GENOMIC DNA]</scope>
    <source>
        <strain evidence="1 2">BXX</strain>
    </source>
</reference>
<name>A0A6I6EYR6_9CLOT</name>
<evidence type="ECO:0000313" key="2">
    <source>
        <dbReference type="Proteomes" id="UP000422764"/>
    </source>
</evidence>
<evidence type="ECO:0008006" key="3">
    <source>
        <dbReference type="Google" id="ProtNLM"/>
    </source>
</evidence>
<keyword evidence="2" id="KW-1185">Reference proteome</keyword>
<dbReference type="SUPFAM" id="SSF102114">
    <property type="entry name" value="Radical SAM enzymes"/>
    <property type="match status" value="1"/>
</dbReference>
<protein>
    <recommendedName>
        <fullName evidence="3">Coproporphyrinogen III oxidase</fullName>
    </recommendedName>
</protein>
<dbReference type="InterPro" id="IPR058240">
    <property type="entry name" value="rSAM_sf"/>
</dbReference>
<dbReference type="AlphaFoldDB" id="A0A6I6EYR6"/>
<dbReference type="EMBL" id="CP046522">
    <property type="protein sequence ID" value="QGU95431.1"/>
    <property type="molecule type" value="Genomic_DNA"/>
</dbReference>
<accession>A0A6I6EYR6</accession>
<dbReference type="Proteomes" id="UP000422764">
    <property type="component" value="Chromosome"/>
</dbReference>
<evidence type="ECO:0000313" key="1">
    <source>
        <dbReference type="EMBL" id="QGU95431.1"/>
    </source>
</evidence>
<gene>
    <name evidence="1" type="ORF">GOM49_10330</name>
</gene>
<proteinExistence type="predicted"/>
<sequence length="63" mass="7135">MNGKKNKITSVYFGGGSPALMLEELPDILSALRNNFHIHCNIGLELHPKDINNTDLLKLKNWF</sequence>